<organism evidence="2 3">
    <name type="scientific">Brassica napus</name>
    <name type="common">Rape</name>
    <dbReference type="NCBI Taxonomy" id="3708"/>
    <lineage>
        <taxon>Eukaryota</taxon>
        <taxon>Viridiplantae</taxon>
        <taxon>Streptophyta</taxon>
        <taxon>Embryophyta</taxon>
        <taxon>Tracheophyta</taxon>
        <taxon>Spermatophyta</taxon>
        <taxon>Magnoliopsida</taxon>
        <taxon>eudicotyledons</taxon>
        <taxon>Gunneridae</taxon>
        <taxon>Pentapetalae</taxon>
        <taxon>rosids</taxon>
        <taxon>malvids</taxon>
        <taxon>Brassicales</taxon>
        <taxon>Brassicaceae</taxon>
        <taxon>Brassiceae</taxon>
        <taxon>Brassica</taxon>
    </lineage>
</organism>
<keyword evidence="3" id="KW-1185">Reference proteome</keyword>
<feature type="compositionally biased region" description="Pro residues" evidence="1">
    <location>
        <begin position="192"/>
        <end position="207"/>
    </location>
</feature>
<feature type="compositionally biased region" description="Low complexity" evidence="1">
    <location>
        <begin position="173"/>
        <end position="191"/>
    </location>
</feature>
<evidence type="ECO:0000313" key="3">
    <source>
        <dbReference type="Proteomes" id="UP000824890"/>
    </source>
</evidence>
<dbReference type="PANTHER" id="PTHR33670">
    <property type="entry name" value="SPLICING FACTOR, PROLINE- AND GLUTAMINE-RICH-LIKE"/>
    <property type="match status" value="1"/>
</dbReference>
<feature type="region of interest" description="Disordered" evidence="1">
    <location>
        <begin position="160"/>
        <end position="208"/>
    </location>
</feature>
<evidence type="ECO:0000256" key="1">
    <source>
        <dbReference type="SAM" id="MobiDB-lite"/>
    </source>
</evidence>
<evidence type="ECO:0000313" key="2">
    <source>
        <dbReference type="EMBL" id="KAH0877973.1"/>
    </source>
</evidence>
<accession>A0ABQ7ZD07</accession>
<protein>
    <submittedName>
        <fullName evidence="2">Uncharacterized protein</fullName>
    </submittedName>
</protein>
<reference evidence="2 3" key="1">
    <citation type="submission" date="2021-05" db="EMBL/GenBank/DDBJ databases">
        <title>Genome Assembly of Synthetic Allotetraploid Brassica napus Reveals Homoeologous Exchanges between Subgenomes.</title>
        <authorList>
            <person name="Davis J.T."/>
        </authorList>
    </citation>
    <scope>NUCLEOTIDE SEQUENCE [LARGE SCALE GENOMIC DNA]</scope>
    <source>
        <strain evidence="3">cv. Da-Ae</strain>
        <tissue evidence="2">Seedling</tissue>
    </source>
</reference>
<proteinExistence type="predicted"/>
<comment type="caution">
    <text evidence="2">The sequence shown here is derived from an EMBL/GenBank/DDBJ whole genome shotgun (WGS) entry which is preliminary data.</text>
</comment>
<sequence length="333" mass="36369">MVHANDNTQTWKHLIKREKREKGDRRLDPAYGRRVSVRAGVGTFLLPSKAIIQGGFLAWRDDALAWRPWREKIGLRVQVVVPGDGGYHRSVGGGVLVLMMKLSAEVKSVKSTIRCAGRTMISLVVGSLVVSGEISMKKTLPHPVKDSAVPIGSVAKMVSGMRPFKNPRRRSSRGSLSRSGGCLAPSWGSSPAYPPPPPNYSQPPLLPLPRVNSSTLPLQRVNSSLPRVYSSTLPCSQTRATSSETQQKKLDYVDSVPRLIRTGSVPVWSNHPRDFPKGLIDGYPGPAILLLSPPPSSLPMPKFSIKPKLRCNAEAAGKTDLATDNIRRVLQLR</sequence>
<dbReference type="EMBL" id="JAGKQM010000015">
    <property type="protein sequence ID" value="KAH0877973.1"/>
    <property type="molecule type" value="Genomic_DNA"/>
</dbReference>
<dbReference type="PANTHER" id="PTHR33670:SF26">
    <property type="entry name" value="GENOME ASSEMBLY, CHROMOSOME: A06"/>
    <property type="match status" value="1"/>
</dbReference>
<dbReference type="Proteomes" id="UP000824890">
    <property type="component" value="Unassembled WGS sequence"/>
</dbReference>
<name>A0ABQ7ZD07_BRANA</name>
<gene>
    <name evidence="2" type="ORF">HID58_065367</name>
</gene>